<keyword evidence="8" id="KW-1185">Reference proteome</keyword>
<name>A0ABT9IW87_9BACL</name>
<feature type="transmembrane region" description="Helical" evidence="6">
    <location>
        <begin position="136"/>
        <end position="155"/>
    </location>
</feature>
<keyword evidence="3 6" id="KW-0812">Transmembrane</keyword>
<feature type="transmembrane region" description="Helical" evidence="6">
    <location>
        <begin position="167"/>
        <end position="197"/>
    </location>
</feature>
<feature type="transmembrane region" description="Helical" evidence="6">
    <location>
        <begin position="70"/>
        <end position="88"/>
    </location>
</feature>
<feature type="transmembrane region" description="Helical" evidence="6">
    <location>
        <begin position="217"/>
        <end position="240"/>
    </location>
</feature>
<evidence type="ECO:0000313" key="8">
    <source>
        <dbReference type="Proteomes" id="UP001231941"/>
    </source>
</evidence>
<dbReference type="Pfam" id="PF00953">
    <property type="entry name" value="Glycos_transf_4"/>
    <property type="match status" value="1"/>
</dbReference>
<dbReference type="InterPro" id="IPR000715">
    <property type="entry name" value="Glycosyl_transferase_4"/>
</dbReference>
<protein>
    <recommendedName>
        <fullName evidence="9">UDP-N-acetylmuramyl pentapeptide phosphotransferase</fullName>
    </recommendedName>
</protein>
<proteinExistence type="predicted"/>
<dbReference type="Proteomes" id="UP001231941">
    <property type="component" value="Unassembled WGS sequence"/>
</dbReference>
<evidence type="ECO:0000256" key="1">
    <source>
        <dbReference type="ARBA" id="ARBA00004141"/>
    </source>
</evidence>
<sequence>MISIMTFFGFLLLEVIIYFLVKQNIVAENYLHHKIPIGLGLFLWLLLIIYYAFLQWMIPSYDFLQTYLPQYIMILTLLFIVGWLDDRVGDPKVKGLKGHFMKLIKERRLTTGSLKAFITAALSIWVLLRIMNNHPLLEVIQFFILTLMTNGVNLLDLRPGRALKFFLLLSCGILFLSSLQQYFIFLLPMVLGVLLLLKKDIGGEVMLGDSGSNLLGFVLGFCIILMTPWWVQIFCFIFLLHMHWISERDSITNWIETKPLIHWIDQWGRV</sequence>
<feature type="transmembrane region" description="Helical" evidence="6">
    <location>
        <begin position="37"/>
        <end position="58"/>
    </location>
</feature>
<feature type="transmembrane region" description="Helical" evidence="6">
    <location>
        <begin position="6"/>
        <end position="25"/>
    </location>
</feature>
<evidence type="ECO:0000256" key="6">
    <source>
        <dbReference type="SAM" id="Phobius"/>
    </source>
</evidence>
<evidence type="ECO:0000256" key="5">
    <source>
        <dbReference type="ARBA" id="ARBA00023136"/>
    </source>
</evidence>
<evidence type="ECO:0000256" key="3">
    <source>
        <dbReference type="ARBA" id="ARBA00022692"/>
    </source>
</evidence>
<evidence type="ECO:0000313" key="7">
    <source>
        <dbReference type="EMBL" id="MDP5273621.1"/>
    </source>
</evidence>
<organism evidence="7 8">
    <name type="scientific">Chengkuizengella axinellae</name>
    <dbReference type="NCBI Taxonomy" id="3064388"/>
    <lineage>
        <taxon>Bacteria</taxon>
        <taxon>Bacillati</taxon>
        <taxon>Bacillota</taxon>
        <taxon>Bacilli</taxon>
        <taxon>Bacillales</taxon>
        <taxon>Paenibacillaceae</taxon>
        <taxon>Chengkuizengella</taxon>
    </lineage>
</organism>
<gene>
    <name evidence="7" type="ORF">Q5Y73_05870</name>
</gene>
<dbReference type="RefSeq" id="WP_305990931.1">
    <property type="nucleotide sequence ID" value="NZ_JAVAMP010000002.1"/>
</dbReference>
<keyword evidence="5 6" id="KW-0472">Membrane</keyword>
<keyword evidence="2" id="KW-0808">Transferase</keyword>
<evidence type="ECO:0000256" key="2">
    <source>
        <dbReference type="ARBA" id="ARBA00022679"/>
    </source>
</evidence>
<comment type="caution">
    <text evidence="7">The sequence shown here is derived from an EMBL/GenBank/DDBJ whole genome shotgun (WGS) entry which is preliminary data.</text>
</comment>
<feature type="transmembrane region" description="Helical" evidence="6">
    <location>
        <begin position="109"/>
        <end position="130"/>
    </location>
</feature>
<keyword evidence="4 6" id="KW-1133">Transmembrane helix</keyword>
<evidence type="ECO:0000256" key="4">
    <source>
        <dbReference type="ARBA" id="ARBA00022989"/>
    </source>
</evidence>
<accession>A0ABT9IW87</accession>
<evidence type="ECO:0008006" key="9">
    <source>
        <dbReference type="Google" id="ProtNLM"/>
    </source>
</evidence>
<comment type="subcellular location">
    <subcellularLocation>
        <location evidence="1">Membrane</location>
        <topology evidence="1">Multi-pass membrane protein</topology>
    </subcellularLocation>
</comment>
<dbReference type="EMBL" id="JAVAMP010000002">
    <property type="protein sequence ID" value="MDP5273621.1"/>
    <property type="molecule type" value="Genomic_DNA"/>
</dbReference>
<reference evidence="7 8" key="1">
    <citation type="submission" date="2023-08" db="EMBL/GenBank/DDBJ databases">
        <authorList>
            <person name="Park J.-S."/>
        </authorList>
    </citation>
    <scope>NUCLEOTIDE SEQUENCE [LARGE SCALE GENOMIC DNA]</scope>
    <source>
        <strain evidence="7 8">2205SS18-9</strain>
    </source>
</reference>